<name>A0A345T5B4_9ACTN</name>
<keyword evidence="1" id="KW-1133">Transmembrane helix</keyword>
<protein>
    <recommendedName>
        <fullName evidence="2">AFP-like domain-containing protein</fullName>
    </recommendedName>
</protein>
<dbReference type="EMBL" id="CP031264">
    <property type="protein sequence ID" value="AXI81169.1"/>
    <property type="molecule type" value="Genomic_DNA"/>
</dbReference>
<reference evidence="4" key="1">
    <citation type="submission" date="2018-07" db="EMBL/GenBank/DDBJ databases">
        <title>Streptacidiphilus bronchialis DSM 106435 chromosome.</title>
        <authorList>
            <person name="Batra D."/>
            <person name="Gulvik C.A."/>
        </authorList>
    </citation>
    <scope>NUCLEOTIDE SEQUENCE [LARGE SCALE GENOMIC DNA]</scope>
    <source>
        <strain evidence="4">DSM 106435</strain>
    </source>
</reference>
<proteinExistence type="predicted"/>
<dbReference type="InterPro" id="IPR006190">
    <property type="entry name" value="SAF_AFP_Neu5Ac"/>
</dbReference>
<dbReference type="PROSITE" id="PS50844">
    <property type="entry name" value="AFP_LIKE"/>
    <property type="match status" value="1"/>
</dbReference>
<dbReference type="CDD" id="cd11615">
    <property type="entry name" value="SAF_NeuB_like"/>
    <property type="match status" value="1"/>
</dbReference>
<dbReference type="SMART" id="SM00858">
    <property type="entry name" value="SAF"/>
    <property type="match status" value="1"/>
</dbReference>
<evidence type="ECO:0000256" key="1">
    <source>
        <dbReference type="SAM" id="Phobius"/>
    </source>
</evidence>
<dbReference type="InterPro" id="IPR013974">
    <property type="entry name" value="SAF"/>
</dbReference>
<dbReference type="Proteomes" id="UP000249340">
    <property type="component" value="Chromosome"/>
</dbReference>
<sequence length="217" mass="22050">MLDRPVAVAPPRALRARRRRPAVLALSVALIAAGGLGGAALYSATGERVAVLALARDVPAGQQLTAADLTVARIAGDPALHPLDGADLDRAVGMRATNDLKRGSLLTKADVIDKLIVRPGQQIVGVAAKRTQLPATALKPGRQVIVVSTPDSTQGGDTAPRSQTFTATVVTVGGADTDGTVVVDMAVDEADGPRLAETVAGGKFQVILASTSQRSGG</sequence>
<dbReference type="InterPro" id="IPR057736">
    <property type="entry name" value="SAF_PseI/NeuA/NeuB"/>
</dbReference>
<gene>
    <name evidence="3" type="ORF">C7M71_004685</name>
</gene>
<dbReference type="KEGG" id="stri:C7M71_004685"/>
<feature type="transmembrane region" description="Helical" evidence="1">
    <location>
        <begin position="21"/>
        <end position="42"/>
    </location>
</feature>
<keyword evidence="4" id="KW-1185">Reference proteome</keyword>
<evidence type="ECO:0000313" key="3">
    <source>
        <dbReference type="EMBL" id="AXI81169.1"/>
    </source>
</evidence>
<accession>A0A345T5B4</accession>
<organism evidence="3 4">
    <name type="scientific">Peterkaempfera bronchialis</name>
    <dbReference type="NCBI Taxonomy" id="2126346"/>
    <lineage>
        <taxon>Bacteria</taxon>
        <taxon>Bacillati</taxon>
        <taxon>Actinomycetota</taxon>
        <taxon>Actinomycetes</taxon>
        <taxon>Kitasatosporales</taxon>
        <taxon>Streptomycetaceae</taxon>
        <taxon>Peterkaempfera</taxon>
    </lineage>
</organism>
<dbReference type="OrthoDB" id="3854036at2"/>
<feature type="domain" description="AFP-like" evidence="2">
    <location>
        <begin position="51"/>
        <end position="114"/>
    </location>
</feature>
<evidence type="ECO:0000313" key="4">
    <source>
        <dbReference type="Proteomes" id="UP000249340"/>
    </source>
</evidence>
<evidence type="ECO:0000259" key="2">
    <source>
        <dbReference type="PROSITE" id="PS50844"/>
    </source>
</evidence>
<keyword evidence="1" id="KW-0472">Membrane</keyword>
<dbReference type="Pfam" id="PF08666">
    <property type="entry name" value="SAF"/>
    <property type="match status" value="1"/>
</dbReference>
<keyword evidence="1" id="KW-0812">Transmembrane</keyword>
<dbReference type="AlphaFoldDB" id="A0A345T5B4"/>